<feature type="compositionally biased region" description="Polar residues" evidence="3">
    <location>
        <begin position="476"/>
        <end position="493"/>
    </location>
</feature>
<keyword evidence="5" id="KW-0732">Signal</keyword>
<dbReference type="AlphaFoldDB" id="A0A077WV57"/>
<dbReference type="InterPro" id="IPR015915">
    <property type="entry name" value="Kelch-typ_b-propeller"/>
</dbReference>
<keyword evidence="4" id="KW-0812">Transmembrane</keyword>
<feature type="compositionally biased region" description="Basic and acidic residues" evidence="3">
    <location>
        <begin position="509"/>
        <end position="518"/>
    </location>
</feature>
<gene>
    <name evidence="6" type="ORF">LRAMOSA03407</name>
</gene>
<organism evidence="6">
    <name type="scientific">Lichtheimia ramosa</name>
    <dbReference type="NCBI Taxonomy" id="688394"/>
    <lineage>
        <taxon>Eukaryota</taxon>
        <taxon>Fungi</taxon>
        <taxon>Fungi incertae sedis</taxon>
        <taxon>Mucoromycota</taxon>
        <taxon>Mucoromycotina</taxon>
        <taxon>Mucoromycetes</taxon>
        <taxon>Mucorales</taxon>
        <taxon>Lichtheimiaceae</taxon>
        <taxon>Lichtheimia</taxon>
    </lineage>
</organism>
<evidence type="ECO:0008006" key="7">
    <source>
        <dbReference type="Google" id="ProtNLM"/>
    </source>
</evidence>
<dbReference type="Pfam" id="PF24681">
    <property type="entry name" value="Kelch_KLHDC2_KLHL20_DRC7"/>
    <property type="match status" value="1"/>
</dbReference>
<feature type="transmembrane region" description="Helical" evidence="4">
    <location>
        <begin position="423"/>
        <end position="447"/>
    </location>
</feature>
<keyword evidence="4" id="KW-1133">Transmembrane helix</keyword>
<keyword evidence="2" id="KW-0677">Repeat</keyword>
<evidence type="ECO:0000256" key="4">
    <source>
        <dbReference type="SAM" id="Phobius"/>
    </source>
</evidence>
<dbReference type="EMBL" id="LK023346">
    <property type="protein sequence ID" value="CDS11144.1"/>
    <property type="molecule type" value="Genomic_DNA"/>
</dbReference>
<sequence length="529" mass="57132">MRSITTALSITALAAGIFVSADQYPNGFGTGCTLVKSSIYCYGGSPSPADYNFVNATNSFYTLDISSTINIPHDQSSWVALPTNGTNAPKPNMLFGMAAFADSDTFIMAGGTGIAAENQALPHQTLTYNTSSNTWTPIDSGLFVQTKLNILVANADTGNNMFMYGGVSDLSTGYTTIDQSSRKQYPSRPRLLSYGNNGWTWSFGNGANAKNTPVVGRERHTMAQGKDGRFYVFGGQTATPNNATQPWPYAMADADMKNILIYDISRGWTEEMMTGDIPSTRWHASSVTLNDGSILLYGGAKPGFQQGPNNEQYLDPVDDVAYVLNTQNGQWENITPRITTRGAKSRDDLQFQRFGHSMVRVSNNNVFILFGRTKGTQNAEGYLILDTSTWTLVDSFDGVSSPGDAQDMDGQTPGEGSSLSGGAIAGIVVGVVVGIGLIAGILAFVFIRRRRNARQHKESIMNAHPSHDDDWHHHNQPATPTDDMYSSSSTQVGETMPPISSVIYGGEAMKPESKDTPRLKLQPVKPDGA</sequence>
<protein>
    <recommendedName>
        <fullName evidence="7">Kelch repeat protein</fullName>
    </recommendedName>
</protein>
<proteinExistence type="predicted"/>
<dbReference type="PANTHER" id="PTHR46093:SF18">
    <property type="entry name" value="FIBRONECTIN TYPE-III DOMAIN-CONTAINING PROTEIN"/>
    <property type="match status" value="1"/>
</dbReference>
<evidence type="ECO:0000256" key="5">
    <source>
        <dbReference type="SAM" id="SignalP"/>
    </source>
</evidence>
<dbReference type="Gene3D" id="2.120.10.80">
    <property type="entry name" value="Kelch-type beta propeller"/>
    <property type="match status" value="2"/>
</dbReference>
<accession>A0A077WV57</accession>
<feature type="compositionally biased region" description="Basic and acidic residues" evidence="3">
    <location>
        <begin position="462"/>
        <end position="473"/>
    </location>
</feature>
<keyword evidence="4" id="KW-0472">Membrane</keyword>
<dbReference type="PANTHER" id="PTHR46093">
    <property type="entry name" value="ACYL-COA-BINDING DOMAIN-CONTAINING PROTEIN 5"/>
    <property type="match status" value="1"/>
</dbReference>
<keyword evidence="1" id="KW-0880">Kelch repeat</keyword>
<feature type="region of interest" description="Disordered" evidence="3">
    <location>
        <begin position="462"/>
        <end position="529"/>
    </location>
</feature>
<evidence type="ECO:0000256" key="1">
    <source>
        <dbReference type="ARBA" id="ARBA00022441"/>
    </source>
</evidence>
<evidence type="ECO:0000256" key="2">
    <source>
        <dbReference type="ARBA" id="ARBA00022737"/>
    </source>
</evidence>
<name>A0A077WV57_9FUNG</name>
<evidence type="ECO:0000256" key="3">
    <source>
        <dbReference type="SAM" id="MobiDB-lite"/>
    </source>
</evidence>
<dbReference type="OrthoDB" id="2363417at2759"/>
<reference evidence="6" key="1">
    <citation type="journal article" date="2014" name="Genome Announc.">
        <title>De novo whole-genome sequence and genome annotation of Lichtheimia ramosa.</title>
        <authorList>
            <person name="Linde J."/>
            <person name="Schwartze V."/>
            <person name="Binder U."/>
            <person name="Lass-Florl C."/>
            <person name="Voigt K."/>
            <person name="Horn F."/>
        </authorList>
    </citation>
    <scope>NUCLEOTIDE SEQUENCE</scope>
    <source>
        <strain evidence="6">JMRC FSU:6197</strain>
    </source>
</reference>
<evidence type="ECO:0000313" key="6">
    <source>
        <dbReference type="EMBL" id="CDS11144.1"/>
    </source>
</evidence>
<feature type="chain" id="PRO_5001726448" description="Kelch repeat protein" evidence="5">
    <location>
        <begin position="22"/>
        <end position="529"/>
    </location>
</feature>
<feature type="signal peptide" evidence="5">
    <location>
        <begin position="1"/>
        <end position="21"/>
    </location>
</feature>
<dbReference type="SUPFAM" id="SSF117281">
    <property type="entry name" value="Kelch motif"/>
    <property type="match status" value="1"/>
</dbReference>